<organism evidence="1">
    <name type="scientific">Microvirus mar37</name>
    <dbReference type="NCBI Taxonomy" id="2851171"/>
    <lineage>
        <taxon>Viruses</taxon>
        <taxon>Monodnaviria</taxon>
        <taxon>Sangervirae</taxon>
        <taxon>Phixviricota</taxon>
        <taxon>Malgrandaviricetes</taxon>
        <taxon>Petitvirales</taxon>
        <taxon>Microviridae</taxon>
    </lineage>
</organism>
<evidence type="ECO:0000313" key="1">
    <source>
        <dbReference type="EMBL" id="QXN75185.1"/>
    </source>
</evidence>
<protein>
    <submittedName>
        <fullName evidence="1">Internal scaffolding protein</fullName>
    </submittedName>
</protein>
<reference evidence="1" key="1">
    <citation type="submission" date="2021-04" db="EMBL/GenBank/DDBJ databases">
        <title>Genomes of microviruses identified in yellow-bellied marmot fecal samples.</title>
        <authorList>
            <person name="Varsani A."/>
            <person name="Kraberger S."/>
            <person name="Chatterjee A."/>
            <person name="Richet C."/>
            <person name="Fontenele R.S."/>
            <person name="Schmidlin K."/>
            <person name="Blumstein D.T."/>
        </authorList>
    </citation>
    <scope>NUCLEOTIDE SEQUENCE</scope>
    <source>
        <strain evidence="1">Mar37</strain>
    </source>
</reference>
<dbReference type="InterPro" id="IPR014131">
    <property type="entry name" value="Chlamydia_phage_Vp3"/>
</dbReference>
<dbReference type="Pfam" id="PF09675">
    <property type="entry name" value="Chlamy_scaf"/>
    <property type="match status" value="1"/>
</dbReference>
<proteinExistence type="predicted"/>
<sequence>MFLICLTLNIHLMNLKLLLKGKKIMVTKIDTTLSGPVELATPSKRFYNYYNQPPKPVQVSDKPSKTQLSPLDAKSPQELLDQHGMYRKESVYQKNPEMIYGDFSELGDYEKYLNDCIAVENKFAKLDPEVRGRFNNSVIEFANAVRSKDFNIHNVLTSKESEALKSYEARIEADKKQAEYLNSAEYKQLQKQAELRQQYESSKYQEWLNSQTNKS</sequence>
<accession>A0A8F5MKB0</accession>
<name>A0A8F5MKB0_9VIRU</name>
<dbReference type="EMBL" id="MZ089783">
    <property type="protein sequence ID" value="QXN75185.1"/>
    <property type="molecule type" value="Genomic_DNA"/>
</dbReference>